<dbReference type="PANTHER" id="PTHR30086">
    <property type="entry name" value="ARGININE EXPORTER PROTEIN ARGO"/>
    <property type="match status" value="1"/>
</dbReference>
<protein>
    <submittedName>
        <fullName evidence="7">LysE family translocator</fullName>
    </submittedName>
</protein>
<evidence type="ECO:0000256" key="2">
    <source>
        <dbReference type="ARBA" id="ARBA00022475"/>
    </source>
</evidence>
<dbReference type="OrthoDB" id="9804822at2"/>
<dbReference type="EMBL" id="VDMN01000003">
    <property type="protein sequence ID" value="TNM62995.1"/>
    <property type="molecule type" value="Genomic_DNA"/>
</dbReference>
<evidence type="ECO:0000256" key="1">
    <source>
        <dbReference type="ARBA" id="ARBA00004651"/>
    </source>
</evidence>
<evidence type="ECO:0000313" key="7">
    <source>
        <dbReference type="EMBL" id="TNM62995.1"/>
    </source>
</evidence>
<feature type="transmembrane region" description="Helical" evidence="6">
    <location>
        <begin position="36"/>
        <end position="61"/>
    </location>
</feature>
<dbReference type="GO" id="GO:0015171">
    <property type="term" value="F:amino acid transmembrane transporter activity"/>
    <property type="evidence" value="ECO:0007669"/>
    <property type="project" value="TreeGrafter"/>
</dbReference>
<dbReference type="RefSeq" id="WP_139677487.1">
    <property type="nucleotide sequence ID" value="NZ_VDMN01000003.1"/>
</dbReference>
<keyword evidence="2" id="KW-1003">Cell membrane</keyword>
<dbReference type="Proteomes" id="UP000311605">
    <property type="component" value="Unassembled WGS sequence"/>
</dbReference>
<keyword evidence="5 6" id="KW-0472">Membrane</keyword>
<dbReference type="InterPro" id="IPR001123">
    <property type="entry name" value="LeuE-type"/>
</dbReference>
<name>A0A5C4XHI9_9HYPH</name>
<dbReference type="AlphaFoldDB" id="A0A5C4XHI9"/>
<evidence type="ECO:0000256" key="6">
    <source>
        <dbReference type="SAM" id="Phobius"/>
    </source>
</evidence>
<dbReference type="Pfam" id="PF01810">
    <property type="entry name" value="LysE"/>
    <property type="match status" value="1"/>
</dbReference>
<evidence type="ECO:0000256" key="5">
    <source>
        <dbReference type="ARBA" id="ARBA00023136"/>
    </source>
</evidence>
<evidence type="ECO:0000256" key="4">
    <source>
        <dbReference type="ARBA" id="ARBA00022989"/>
    </source>
</evidence>
<reference evidence="7 8" key="1">
    <citation type="submission" date="2019-06" db="EMBL/GenBank/DDBJ databases">
        <title>The draft genome of Rhizobium smilacinae PTYR-5.</title>
        <authorList>
            <person name="Liu L."/>
            <person name="Li L."/>
            <person name="Zhang X."/>
        </authorList>
    </citation>
    <scope>NUCLEOTIDE SEQUENCE [LARGE SCALE GENOMIC DNA]</scope>
    <source>
        <strain evidence="7 8">PTYR-5</strain>
    </source>
</reference>
<keyword evidence="8" id="KW-1185">Reference proteome</keyword>
<comment type="subcellular location">
    <subcellularLocation>
        <location evidence="1">Cell membrane</location>
        <topology evidence="1">Multi-pass membrane protein</topology>
    </subcellularLocation>
</comment>
<evidence type="ECO:0000256" key="3">
    <source>
        <dbReference type="ARBA" id="ARBA00022692"/>
    </source>
</evidence>
<comment type="caution">
    <text evidence="7">The sequence shown here is derived from an EMBL/GenBank/DDBJ whole genome shotgun (WGS) entry which is preliminary data.</text>
</comment>
<proteinExistence type="predicted"/>
<organism evidence="7 8">
    <name type="scientific">Aliirhizobium smilacinae</name>
    <dbReference type="NCBI Taxonomy" id="1395944"/>
    <lineage>
        <taxon>Bacteria</taxon>
        <taxon>Pseudomonadati</taxon>
        <taxon>Pseudomonadota</taxon>
        <taxon>Alphaproteobacteria</taxon>
        <taxon>Hyphomicrobiales</taxon>
        <taxon>Rhizobiaceae</taxon>
        <taxon>Aliirhizobium</taxon>
    </lineage>
</organism>
<dbReference type="PANTHER" id="PTHR30086:SF20">
    <property type="entry name" value="ARGININE EXPORTER PROTEIN ARGO-RELATED"/>
    <property type="match status" value="1"/>
</dbReference>
<sequence length="203" mass="20709">MDIAALATFAAAFLFFAASPGPDNVTIVARTISQGALSGIAYGAGTCTGILLFLALAVFGLSVVASEMGFVMTVLRYGGALYLIWTGIKLWTAEPLVPALAPQPNGSLLGAYLTGVVLNLGNPKMPLFYIALLPNVVGTQITVADGGMLAVVILAVEVAVIGGHVALASRARSALRNPFLVRRVNRAAGTVMIGAGAAVVAVR</sequence>
<feature type="transmembrane region" description="Helical" evidence="6">
    <location>
        <begin position="183"/>
        <end position="202"/>
    </location>
</feature>
<feature type="transmembrane region" description="Helical" evidence="6">
    <location>
        <begin position="149"/>
        <end position="171"/>
    </location>
</feature>
<accession>A0A5C4XHI9</accession>
<gene>
    <name evidence="7" type="ORF">FHP24_17425</name>
</gene>
<evidence type="ECO:0000313" key="8">
    <source>
        <dbReference type="Proteomes" id="UP000311605"/>
    </source>
</evidence>
<keyword evidence="4 6" id="KW-1133">Transmembrane helix</keyword>
<keyword evidence="3 6" id="KW-0812">Transmembrane</keyword>
<dbReference type="GO" id="GO:0005886">
    <property type="term" value="C:plasma membrane"/>
    <property type="evidence" value="ECO:0007669"/>
    <property type="project" value="UniProtKB-SubCell"/>
</dbReference>
<feature type="transmembrane region" description="Helical" evidence="6">
    <location>
        <begin position="68"/>
        <end position="88"/>
    </location>
</feature>